<reference evidence="1" key="1">
    <citation type="submission" date="2022-10" db="EMBL/GenBank/DDBJ databases">
        <title>Genome sequences of endogenous nimaviruses in decapod crustaceans.</title>
        <authorList>
            <person name="Kawato S."/>
            <person name="Nozaki R."/>
            <person name="Kondo H."/>
            <person name="Hirono I."/>
        </authorList>
    </citation>
    <scope>NUCLEOTIDE SEQUENCE</scope>
    <source>
        <strain evidence="1">Toyama2020</strain>
    </source>
</reference>
<dbReference type="EMBL" id="LC738885">
    <property type="protein sequence ID" value="BDT63572.1"/>
    <property type="molecule type" value="Genomic_DNA"/>
</dbReference>
<accession>A0A9C7BRN8</accession>
<sequence length="141" mass="15965">MKKYFAVDCDSPLPTVYCENVDACKRRMFEKVITYIQGMEKTKTSNKNILVGVTWNDVNFGEIENCLKTVLGLLNIKNSFINFGGYILLSGNSGEIISGLGEPRDIDDELHVLSNRPNTTALFKIKNCWWNKNSDLFGVFN</sequence>
<name>A0A9C7BRN8_9VIRU</name>
<organism evidence="1">
    <name type="scientific">Pasiphaea japonica whispovirus</name>
    <dbReference type="NCBI Taxonomy" id="2984286"/>
    <lineage>
        <taxon>Viruses</taxon>
        <taxon>Viruses incertae sedis</taxon>
        <taxon>Naldaviricetes</taxon>
        <taxon>Nimaviridae</taxon>
        <taxon>Whispovirus</taxon>
    </lineage>
</organism>
<protein>
    <submittedName>
        <fullName evidence="1">Wsv270-like protein</fullName>
    </submittedName>
</protein>
<proteinExistence type="predicted"/>
<evidence type="ECO:0000313" key="1">
    <source>
        <dbReference type="EMBL" id="BDT63572.1"/>
    </source>
</evidence>